<keyword evidence="8" id="KW-1185">Reference proteome</keyword>
<dbReference type="SUPFAM" id="SSF102712">
    <property type="entry name" value="JAB1/MPN domain"/>
    <property type="match status" value="1"/>
</dbReference>
<comment type="caution">
    <text evidence="7">The sequence shown here is derived from an EMBL/GenBank/DDBJ whole genome shotgun (WGS) entry which is preliminary data.</text>
</comment>
<keyword evidence="2" id="KW-0479">Metal-binding</keyword>
<protein>
    <submittedName>
        <fullName evidence="7">M67 family metallopeptidase</fullName>
    </submittedName>
</protein>
<organism evidence="7 8">
    <name type="scientific">Paenibacillus oenotherae</name>
    <dbReference type="NCBI Taxonomy" id="1435645"/>
    <lineage>
        <taxon>Bacteria</taxon>
        <taxon>Bacillati</taxon>
        <taxon>Bacillota</taxon>
        <taxon>Bacilli</taxon>
        <taxon>Bacillales</taxon>
        <taxon>Paenibacillaceae</taxon>
        <taxon>Paenibacillus</taxon>
    </lineage>
</organism>
<name>A0ABS7DCQ5_9BACL</name>
<dbReference type="InterPro" id="IPR028090">
    <property type="entry name" value="JAB_dom_prok"/>
</dbReference>
<dbReference type="CDD" id="cd08070">
    <property type="entry name" value="MPN_like"/>
    <property type="match status" value="1"/>
</dbReference>
<evidence type="ECO:0000313" key="7">
    <source>
        <dbReference type="EMBL" id="MBW7477722.1"/>
    </source>
</evidence>
<dbReference type="PANTHER" id="PTHR34858">
    <property type="entry name" value="CYSO-CYSTEINE PEPTIDASE"/>
    <property type="match status" value="1"/>
</dbReference>
<keyword evidence="5" id="KW-0482">Metalloprotease</keyword>
<dbReference type="Gene3D" id="3.40.140.10">
    <property type="entry name" value="Cytidine Deaminase, domain 2"/>
    <property type="match status" value="1"/>
</dbReference>
<evidence type="ECO:0000256" key="3">
    <source>
        <dbReference type="ARBA" id="ARBA00022801"/>
    </source>
</evidence>
<proteinExistence type="predicted"/>
<evidence type="ECO:0000256" key="1">
    <source>
        <dbReference type="ARBA" id="ARBA00022670"/>
    </source>
</evidence>
<sequence length="159" mass="17285">MNHIQANATITAGAYRQLIAVCQAGLPHEACGVLACSMDEDIATVSACPVDSLLPVNRIHTIRNVAAAAAHSFQFHPQDWIDTLYLMQKNRQSLVGLFHSHPGSLPIPSAADHAGISFSATMSYWIISLINPQSPIVQPYRYCSSDQSFRPLMLAQIGI</sequence>
<evidence type="ECO:0000259" key="6">
    <source>
        <dbReference type="Pfam" id="PF14464"/>
    </source>
</evidence>
<keyword evidence="1" id="KW-0645">Protease</keyword>
<dbReference type="InterPro" id="IPR051929">
    <property type="entry name" value="VirAsm_ModProt"/>
</dbReference>
<dbReference type="Proteomes" id="UP000812277">
    <property type="component" value="Unassembled WGS sequence"/>
</dbReference>
<evidence type="ECO:0000256" key="4">
    <source>
        <dbReference type="ARBA" id="ARBA00022833"/>
    </source>
</evidence>
<dbReference type="Pfam" id="PF14464">
    <property type="entry name" value="Prok-JAB"/>
    <property type="match status" value="1"/>
</dbReference>
<dbReference type="PANTHER" id="PTHR34858:SF1">
    <property type="entry name" value="CYSO-CYSTEINE PEPTIDASE"/>
    <property type="match status" value="1"/>
</dbReference>
<dbReference type="EMBL" id="JAHZIJ010000030">
    <property type="protein sequence ID" value="MBW7477722.1"/>
    <property type="molecule type" value="Genomic_DNA"/>
</dbReference>
<dbReference type="RefSeq" id="WP_219875104.1">
    <property type="nucleotide sequence ID" value="NZ_JAHZIJ010000030.1"/>
</dbReference>
<gene>
    <name evidence="7" type="ORF">K0T92_23710</name>
</gene>
<accession>A0ABS7DCQ5</accession>
<feature type="domain" description="JAB" evidence="6">
    <location>
        <begin position="12"/>
        <end position="131"/>
    </location>
</feature>
<evidence type="ECO:0000256" key="2">
    <source>
        <dbReference type="ARBA" id="ARBA00022723"/>
    </source>
</evidence>
<reference evidence="7 8" key="1">
    <citation type="submission" date="2021-07" db="EMBL/GenBank/DDBJ databases">
        <title>Paenibacillus radiodurans sp. nov., isolated from the southeastern edge of Tengger Desert.</title>
        <authorList>
            <person name="Zhang G."/>
        </authorList>
    </citation>
    <scope>NUCLEOTIDE SEQUENCE [LARGE SCALE GENOMIC DNA]</scope>
    <source>
        <strain evidence="7 8">DT7-4</strain>
    </source>
</reference>
<keyword evidence="3" id="KW-0378">Hydrolase</keyword>
<keyword evidence="4" id="KW-0862">Zinc</keyword>
<evidence type="ECO:0000256" key="5">
    <source>
        <dbReference type="ARBA" id="ARBA00023049"/>
    </source>
</evidence>
<evidence type="ECO:0000313" key="8">
    <source>
        <dbReference type="Proteomes" id="UP000812277"/>
    </source>
</evidence>